<dbReference type="Proteomes" id="UP000216101">
    <property type="component" value="Unassembled WGS sequence"/>
</dbReference>
<feature type="domain" description="Antitoxin FitA-like ribbon-helix-helix" evidence="1">
    <location>
        <begin position="2"/>
        <end position="40"/>
    </location>
</feature>
<protein>
    <submittedName>
        <fullName evidence="2">DNA-binding protein</fullName>
    </submittedName>
</protein>
<keyword evidence="2" id="KW-0238">DNA-binding</keyword>
<evidence type="ECO:0000313" key="3">
    <source>
        <dbReference type="Proteomes" id="UP000216101"/>
    </source>
</evidence>
<keyword evidence="3" id="KW-1185">Reference proteome</keyword>
<dbReference type="EMBL" id="NHNI01000002">
    <property type="protein sequence ID" value="OZY84257.1"/>
    <property type="molecule type" value="Genomic_DNA"/>
</dbReference>
<dbReference type="AlphaFoldDB" id="A0A266Q308"/>
<evidence type="ECO:0000313" key="2">
    <source>
        <dbReference type="EMBL" id="OZY84257.1"/>
    </source>
</evidence>
<dbReference type="InterPro" id="IPR010985">
    <property type="entry name" value="Ribbon_hlx_hlx"/>
</dbReference>
<comment type="caution">
    <text evidence="2">The sequence shown here is derived from an EMBL/GenBank/DDBJ whole genome shotgun (WGS) entry which is preliminary data.</text>
</comment>
<dbReference type="SUPFAM" id="SSF47598">
    <property type="entry name" value="Ribbon-helix-helix"/>
    <property type="match status" value="1"/>
</dbReference>
<dbReference type="RefSeq" id="WP_094985378.1">
    <property type="nucleotide sequence ID" value="NZ_NHNI01000002.1"/>
</dbReference>
<dbReference type="Pfam" id="PF22513">
    <property type="entry name" value="FitA-like_RHH"/>
    <property type="match status" value="1"/>
</dbReference>
<organism evidence="2 3">
    <name type="scientific">Cellvibrio mixtus</name>
    <dbReference type="NCBI Taxonomy" id="39650"/>
    <lineage>
        <taxon>Bacteria</taxon>
        <taxon>Pseudomonadati</taxon>
        <taxon>Pseudomonadota</taxon>
        <taxon>Gammaproteobacteria</taxon>
        <taxon>Cellvibrionales</taxon>
        <taxon>Cellvibrionaceae</taxon>
        <taxon>Cellvibrio</taxon>
    </lineage>
</organism>
<reference evidence="3" key="1">
    <citation type="submission" date="2017-05" db="EMBL/GenBank/DDBJ databases">
        <authorList>
            <person name="Barney B.M."/>
        </authorList>
    </citation>
    <scope>NUCLEOTIDE SEQUENCE [LARGE SCALE GENOMIC DNA]</scope>
    <source>
        <strain evidence="3">PSBB022</strain>
    </source>
</reference>
<gene>
    <name evidence="2" type="ORF">CBP51_13610</name>
</gene>
<evidence type="ECO:0000259" key="1">
    <source>
        <dbReference type="Pfam" id="PF22513"/>
    </source>
</evidence>
<dbReference type="GO" id="GO:0006355">
    <property type="term" value="P:regulation of DNA-templated transcription"/>
    <property type="evidence" value="ECO:0007669"/>
    <property type="project" value="InterPro"/>
</dbReference>
<dbReference type="InterPro" id="IPR013321">
    <property type="entry name" value="Arc_rbn_hlx_hlx"/>
</dbReference>
<proteinExistence type="predicted"/>
<dbReference type="InterPro" id="IPR053853">
    <property type="entry name" value="FitA-like_RHH"/>
</dbReference>
<sequence>MANLIVRNVDDAIVQALKARAGLEGISAEAEHRKILERALLRPAKKSFSEVLISIPSVGKDSDFERVQDKDVRDVFN</sequence>
<dbReference type="GO" id="GO:0003677">
    <property type="term" value="F:DNA binding"/>
    <property type="evidence" value="ECO:0007669"/>
    <property type="project" value="UniProtKB-KW"/>
</dbReference>
<dbReference type="Gene3D" id="1.10.1220.10">
    <property type="entry name" value="Met repressor-like"/>
    <property type="match status" value="1"/>
</dbReference>
<accession>A0A266Q308</accession>
<name>A0A266Q308_9GAMM</name>